<evidence type="ECO:0008006" key="3">
    <source>
        <dbReference type="Google" id="ProtNLM"/>
    </source>
</evidence>
<evidence type="ECO:0000313" key="2">
    <source>
        <dbReference type="Proteomes" id="UP000198280"/>
    </source>
</evidence>
<dbReference type="SUPFAM" id="SSF56112">
    <property type="entry name" value="Protein kinase-like (PK-like)"/>
    <property type="match status" value="1"/>
</dbReference>
<reference evidence="1 2" key="1">
    <citation type="submission" date="2017-06" db="EMBL/GenBank/DDBJ databases">
        <authorList>
            <person name="Kim H.J."/>
            <person name="Triplett B.A."/>
        </authorList>
    </citation>
    <scope>NUCLEOTIDE SEQUENCE [LARGE SCALE GENOMIC DNA]</scope>
    <source>
        <strain evidence="1 2">CGMCC 4.1858</strain>
    </source>
</reference>
<sequence length="262" mass="28338">MPTHRFTEIPADALAVIETHTGPVRRTQPVPTGLNSEIAARVHTATGTVFVKGLRLEHPRVWTQQREAAIAPYVAPTAPALLWHARGDGWDLLGFEDLAGPHADYAPGSPHLALVAEAMGTLAGLPLPGLPLRTMADRMRAYAGDDAALFHGDRLLHTDWNPHNVLIAGRARIVDWAWAAQGAGWIDPALWAIWLIACGHTPEGAERSAAGHAAFADAPARGLDALARAQHRLWDEIAGDSPNDWTARMRTAAAAWHRHRHG</sequence>
<accession>A0A238ZFV5</accession>
<evidence type="ECO:0000313" key="1">
    <source>
        <dbReference type="EMBL" id="SNR81574.1"/>
    </source>
</evidence>
<proteinExistence type="predicted"/>
<name>A0A238ZFV5_9ACTN</name>
<dbReference type="InterPro" id="IPR011009">
    <property type="entry name" value="Kinase-like_dom_sf"/>
</dbReference>
<dbReference type="EMBL" id="FZOF01000001">
    <property type="protein sequence ID" value="SNR81574.1"/>
    <property type="molecule type" value="Genomic_DNA"/>
</dbReference>
<dbReference type="OrthoDB" id="2570531at2"/>
<protein>
    <recommendedName>
        <fullName evidence="3">Aminoglycoside phosphotransferase</fullName>
    </recommendedName>
</protein>
<dbReference type="AlphaFoldDB" id="A0A238ZFV5"/>
<gene>
    <name evidence="1" type="ORF">SAMN05216252_101204</name>
</gene>
<keyword evidence="2" id="KW-1185">Reference proteome</keyword>
<dbReference type="Proteomes" id="UP000198280">
    <property type="component" value="Unassembled WGS sequence"/>
</dbReference>
<dbReference type="RefSeq" id="WP_089221652.1">
    <property type="nucleotide sequence ID" value="NZ_FZOF01000001.1"/>
</dbReference>
<organism evidence="1 2">
    <name type="scientific">Actinacidiphila glaucinigra</name>
    <dbReference type="NCBI Taxonomy" id="235986"/>
    <lineage>
        <taxon>Bacteria</taxon>
        <taxon>Bacillati</taxon>
        <taxon>Actinomycetota</taxon>
        <taxon>Actinomycetes</taxon>
        <taxon>Kitasatosporales</taxon>
        <taxon>Streptomycetaceae</taxon>
        <taxon>Actinacidiphila</taxon>
    </lineage>
</organism>